<dbReference type="Gene3D" id="2.10.70.100">
    <property type="match status" value="1"/>
</dbReference>
<evidence type="ECO:0000313" key="13">
    <source>
        <dbReference type="Proteomes" id="UP000584642"/>
    </source>
</evidence>
<keyword evidence="5" id="KW-0418">Kinase</keyword>
<dbReference type="PRINTS" id="PR00344">
    <property type="entry name" value="BCTRLSENSOR"/>
</dbReference>
<dbReference type="PROSITE" id="PS50110">
    <property type="entry name" value="RESPONSE_REGULATORY"/>
    <property type="match status" value="1"/>
</dbReference>
<dbReference type="SMART" id="SM00091">
    <property type="entry name" value="PAS"/>
    <property type="match status" value="2"/>
</dbReference>
<evidence type="ECO:0000256" key="2">
    <source>
        <dbReference type="ARBA" id="ARBA00012438"/>
    </source>
</evidence>
<feature type="domain" description="PAC" evidence="11">
    <location>
        <begin position="231"/>
        <end position="283"/>
    </location>
</feature>
<dbReference type="InterPro" id="IPR013655">
    <property type="entry name" value="PAS_fold_3"/>
</dbReference>
<dbReference type="Proteomes" id="UP000584642">
    <property type="component" value="Unassembled WGS sequence"/>
</dbReference>
<dbReference type="InterPro" id="IPR000700">
    <property type="entry name" value="PAS-assoc_C"/>
</dbReference>
<dbReference type="SMART" id="SM00086">
    <property type="entry name" value="PAC"/>
    <property type="match status" value="2"/>
</dbReference>
<dbReference type="InterPro" id="IPR035965">
    <property type="entry name" value="PAS-like_dom_sf"/>
</dbReference>
<dbReference type="InterPro" id="IPR001610">
    <property type="entry name" value="PAC"/>
</dbReference>
<keyword evidence="13" id="KW-1185">Reference proteome</keyword>
<accession>A0ABX2TJF7</accession>
<dbReference type="Pfam" id="PF08447">
    <property type="entry name" value="PAS_3"/>
    <property type="match status" value="2"/>
</dbReference>
<dbReference type="InterPro" id="IPR001789">
    <property type="entry name" value="Sig_transdc_resp-reg_receiver"/>
</dbReference>
<dbReference type="InterPro" id="IPR004358">
    <property type="entry name" value="Sig_transdc_His_kin-like_C"/>
</dbReference>
<organism evidence="12 13">
    <name type="scientific">Azospirillum oleiclasticum</name>
    <dbReference type="NCBI Taxonomy" id="2735135"/>
    <lineage>
        <taxon>Bacteria</taxon>
        <taxon>Pseudomonadati</taxon>
        <taxon>Pseudomonadota</taxon>
        <taxon>Alphaproteobacteria</taxon>
        <taxon>Rhodospirillales</taxon>
        <taxon>Azospirillaceae</taxon>
        <taxon>Azospirillum</taxon>
    </lineage>
</organism>
<dbReference type="SUPFAM" id="SSF52172">
    <property type="entry name" value="CheY-like"/>
    <property type="match status" value="1"/>
</dbReference>
<dbReference type="PROSITE" id="PS50112">
    <property type="entry name" value="PAS"/>
    <property type="match status" value="2"/>
</dbReference>
<feature type="domain" description="Response regulatory" evidence="9">
    <location>
        <begin position="693"/>
        <end position="808"/>
    </location>
</feature>
<evidence type="ECO:0000259" key="9">
    <source>
        <dbReference type="PROSITE" id="PS50110"/>
    </source>
</evidence>
<dbReference type="EC" id="2.7.13.3" evidence="2"/>
<keyword evidence="7" id="KW-0175">Coiled coil</keyword>
<dbReference type="SMART" id="SM00448">
    <property type="entry name" value="REC"/>
    <property type="match status" value="1"/>
</dbReference>
<keyword evidence="4" id="KW-0808">Transferase</keyword>
<dbReference type="Gene3D" id="3.30.450.20">
    <property type="entry name" value="PAS domain"/>
    <property type="match status" value="3"/>
</dbReference>
<dbReference type="PROSITE" id="PS50113">
    <property type="entry name" value="PAC"/>
    <property type="match status" value="2"/>
</dbReference>
<dbReference type="InterPro" id="IPR036097">
    <property type="entry name" value="HisK_dim/P_sf"/>
</dbReference>
<feature type="modified residue" description="4-aspartylphosphate" evidence="6">
    <location>
        <position position="743"/>
    </location>
</feature>
<dbReference type="Pfam" id="PF00072">
    <property type="entry name" value="Response_reg"/>
    <property type="match status" value="1"/>
</dbReference>
<dbReference type="SUPFAM" id="SSF55874">
    <property type="entry name" value="ATPase domain of HSP90 chaperone/DNA topoisomerase II/histidine kinase"/>
    <property type="match status" value="1"/>
</dbReference>
<feature type="domain" description="PAS" evidence="10">
    <location>
        <begin position="153"/>
        <end position="228"/>
    </location>
</feature>
<evidence type="ECO:0000256" key="4">
    <source>
        <dbReference type="ARBA" id="ARBA00022679"/>
    </source>
</evidence>
<dbReference type="CDD" id="cd00130">
    <property type="entry name" value="PAS"/>
    <property type="match status" value="2"/>
</dbReference>
<evidence type="ECO:0000259" key="11">
    <source>
        <dbReference type="PROSITE" id="PS50113"/>
    </source>
</evidence>
<dbReference type="CDD" id="cd00082">
    <property type="entry name" value="HisKA"/>
    <property type="match status" value="1"/>
</dbReference>
<feature type="domain" description="Histidine kinase" evidence="8">
    <location>
        <begin position="447"/>
        <end position="670"/>
    </location>
</feature>
<dbReference type="CDD" id="cd18161">
    <property type="entry name" value="REC_hyHK_blue-like"/>
    <property type="match status" value="1"/>
</dbReference>
<dbReference type="InterPro" id="IPR005467">
    <property type="entry name" value="His_kinase_dom"/>
</dbReference>
<evidence type="ECO:0000313" key="12">
    <source>
        <dbReference type="EMBL" id="NYZ24162.1"/>
    </source>
</evidence>
<evidence type="ECO:0000256" key="3">
    <source>
        <dbReference type="ARBA" id="ARBA00022553"/>
    </source>
</evidence>
<proteinExistence type="predicted"/>
<dbReference type="EMBL" id="JABFDB010000035">
    <property type="protein sequence ID" value="NYZ24162.1"/>
    <property type="molecule type" value="Genomic_DNA"/>
</dbReference>
<feature type="coiled-coil region" evidence="7">
    <location>
        <begin position="397"/>
        <end position="438"/>
    </location>
</feature>
<name>A0ABX2TJF7_9PROT</name>
<dbReference type="Gene3D" id="1.10.287.130">
    <property type="match status" value="1"/>
</dbReference>
<protein>
    <recommendedName>
        <fullName evidence="2">histidine kinase</fullName>
        <ecNumber evidence="2">2.7.13.3</ecNumber>
    </recommendedName>
</protein>
<dbReference type="Pfam" id="PF02518">
    <property type="entry name" value="HATPase_c"/>
    <property type="match status" value="1"/>
</dbReference>
<dbReference type="SUPFAM" id="SSF47384">
    <property type="entry name" value="Homodimeric domain of signal transducing histidine kinase"/>
    <property type="match status" value="1"/>
</dbReference>
<gene>
    <name evidence="12" type="ORF">HND93_31035</name>
</gene>
<keyword evidence="3 6" id="KW-0597">Phosphoprotein</keyword>
<dbReference type="InterPro" id="IPR003661">
    <property type="entry name" value="HisK_dim/P_dom"/>
</dbReference>
<feature type="domain" description="PAC" evidence="11">
    <location>
        <begin position="357"/>
        <end position="409"/>
    </location>
</feature>
<feature type="domain" description="PAS" evidence="10">
    <location>
        <begin position="284"/>
        <end position="354"/>
    </location>
</feature>
<dbReference type="SMART" id="SM00387">
    <property type="entry name" value="HATPase_c"/>
    <property type="match status" value="1"/>
</dbReference>
<comment type="catalytic activity">
    <reaction evidence="1">
        <text>ATP + protein L-histidine = ADP + protein N-phospho-L-histidine.</text>
        <dbReference type="EC" id="2.7.13.3"/>
    </reaction>
</comment>
<evidence type="ECO:0000256" key="1">
    <source>
        <dbReference type="ARBA" id="ARBA00000085"/>
    </source>
</evidence>
<dbReference type="Pfam" id="PF00512">
    <property type="entry name" value="HisKA"/>
    <property type="match status" value="1"/>
</dbReference>
<dbReference type="InterPro" id="IPR052162">
    <property type="entry name" value="Sensor_kinase/Photoreceptor"/>
</dbReference>
<evidence type="ECO:0000256" key="6">
    <source>
        <dbReference type="PROSITE-ProRule" id="PRU00169"/>
    </source>
</evidence>
<dbReference type="InterPro" id="IPR011006">
    <property type="entry name" value="CheY-like_superfamily"/>
</dbReference>
<dbReference type="InterPro" id="IPR003594">
    <property type="entry name" value="HATPase_dom"/>
</dbReference>
<dbReference type="SUPFAM" id="SSF55785">
    <property type="entry name" value="PYP-like sensor domain (PAS domain)"/>
    <property type="match status" value="2"/>
</dbReference>
<dbReference type="Gene3D" id="3.40.50.2300">
    <property type="match status" value="1"/>
</dbReference>
<dbReference type="CDD" id="cd16919">
    <property type="entry name" value="HATPase_CckA-like"/>
    <property type="match status" value="1"/>
</dbReference>
<dbReference type="PROSITE" id="PS50109">
    <property type="entry name" value="HIS_KIN"/>
    <property type="match status" value="1"/>
</dbReference>
<dbReference type="InterPro" id="IPR000014">
    <property type="entry name" value="PAS"/>
</dbReference>
<dbReference type="SMART" id="SM00388">
    <property type="entry name" value="HisKA"/>
    <property type="match status" value="1"/>
</dbReference>
<evidence type="ECO:0000259" key="10">
    <source>
        <dbReference type="PROSITE" id="PS50112"/>
    </source>
</evidence>
<evidence type="ECO:0000256" key="5">
    <source>
        <dbReference type="ARBA" id="ARBA00022777"/>
    </source>
</evidence>
<reference evidence="12 13" key="1">
    <citation type="submission" date="2020-05" db="EMBL/GenBank/DDBJ databases">
        <title>Azospirillum oleiclasticum sp. nov, a nitrogen-fixing and heavy crude oil-emulsifying bacterium isolated from the crude oil of Yumen Oilfield.</title>
        <authorList>
            <person name="Wu D."/>
            <person name="Cai M."/>
            <person name="Zhang X."/>
        </authorList>
    </citation>
    <scope>NUCLEOTIDE SEQUENCE [LARGE SCALE GENOMIC DNA]</scope>
    <source>
        <strain evidence="12 13">ROY-1-1-2</strain>
    </source>
</reference>
<comment type="caution">
    <text evidence="12">The sequence shown here is derived from an EMBL/GenBank/DDBJ whole genome shotgun (WGS) entry which is preliminary data.</text>
</comment>
<evidence type="ECO:0000256" key="7">
    <source>
        <dbReference type="SAM" id="Coils"/>
    </source>
</evidence>
<dbReference type="NCBIfam" id="TIGR00229">
    <property type="entry name" value="sensory_box"/>
    <property type="match status" value="2"/>
</dbReference>
<dbReference type="InterPro" id="IPR036890">
    <property type="entry name" value="HATPase_C_sf"/>
</dbReference>
<sequence length="810" mass="89392">MGRMIRDHDWAATPLGSPEGWPPALRAALSICLGATIPTAIYWGPELRLLYNDAWAPIPAERHPWALGRPAREVWSDIWHVVGPQFGRAMDAGEGFTTYDQMLPMERGGAVRETYWNYSFTPIRDDDGTVVGVFNQGNETTTRILTERALRQSEERLALALAAANSVGIWDWDVRADVVTTDARFARLYGVEPAPTGANAPLKDFFARIHPDDAARVESALAEALRSGDEFAEEYRLLAPDGSVRWVAAQGRCTLAEDGTPLRFPGITLDITRRRQTEEALREGEARLRAITDSIDHMVWSTRPDGFHDYFNQRWYDFTGVTPGTTDGGGWMGLFHPDDHERTRVAWAHSLSTGEPYRIEYRLRHRSGAWRWVLGRAQPVRDADGRIVRWYGTCTDIQDIVDAREVLARSREDLERQIEARTQELMRAEEAMRQLQKMEAVGQLTGGIAHDFNNMLAVVLGGLSLMERRLARGDTDVGRYLEGAKDGALRAAALTQRLLAFSRQQPLAPEPLDANRLVTGMTELLTRTLGEHIRVETVLSAGLWRIHADASQLENAVLNLSVNARDAMPAGGRLTIETANAHMDDRYAAEHAIPAGQYVLIAVSDTGTGMEPAVAARAFDPFFTTKSVGRGTGLGLSQVFGFVRQSGGHVKIYSEVGVGTTVKLYLPRFYGTAQPAAVRRAAPPPGLGHPSEVVLVVEDDDRVRAWSVEALRELGYTVLHAANGPEALTRLQAGQAIDLLFTDVVMPDMTGRELADRALALLPDLKVLFTTGYTRNAIVHNGMLDPGTNFLPKPFSLDQLAAKVRSVLDG</sequence>
<dbReference type="PANTHER" id="PTHR43304:SF1">
    <property type="entry name" value="PAC DOMAIN-CONTAINING PROTEIN"/>
    <property type="match status" value="1"/>
</dbReference>
<dbReference type="PANTHER" id="PTHR43304">
    <property type="entry name" value="PHYTOCHROME-LIKE PROTEIN CPH1"/>
    <property type="match status" value="1"/>
</dbReference>
<dbReference type="Gene3D" id="3.30.565.10">
    <property type="entry name" value="Histidine kinase-like ATPase, C-terminal domain"/>
    <property type="match status" value="1"/>
</dbReference>
<evidence type="ECO:0000259" key="8">
    <source>
        <dbReference type="PROSITE" id="PS50109"/>
    </source>
</evidence>